<dbReference type="PANTHER" id="PTHR35807:SF1">
    <property type="entry name" value="TRANSCRIPTIONAL REGULATOR REDD"/>
    <property type="match status" value="1"/>
</dbReference>
<dbReference type="SUPFAM" id="SSF46894">
    <property type="entry name" value="C-terminal effector domain of the bipartite response regulators"/>
    <property type="match status" value="1"/>
</dbReference>
<dbReference type="RefSeq" id="WP_189214353.1">
    <property type="nucleotide sequence ID" value="NZ_BMRB01000012.1"/>
</dbReference>
<reference evidence="7" key="1">
    <citation type="journal article" date="2014" name="Int. J. Syst. Evol. Microbiol.">
        <title>Complete genome sequence of Corynebacterium casei LMG S-19264T (=DSM 44701T), isolated from a smear-ripened cheese.</title>
        <authorList>
            <consortium name="US DOE Joint Genome Institute (JGI-PGF)"/>
            <person name="Walter F."/>
            <person name="Albersmeier A."/>
            <person name="Kalinowski J."/>
            <person name="Ruckert C."/>
        </authorList>
    </citation>
    <scope>NUCLEOTIDE SEQUENCE</scope>
    <source>
        <strain evidence="7">JCM 3276</strain>
    </source>
</reference>
<dbReference type="CDD" id="cd15831">
    <property type="entry name" value="BTAD"/>
    <property type="match status" value="1"/>
</dbReference>
<proteinExistence type="inferred from homology"/>
<evidence type="ECO:0000256" key="4">
    <source>
        <dbReference type="ARBA" id="ARBA00023163"/>
    </source>
</evidence>
<dbReference type="PANTHER" id="PTHR35807">
    <property type="entry name" value="TRANSCRIPTIONAL REGULATOR REDD-RELATED"/>
    <property type="match status" value="1"/>
</dbReference>
<name>A0A918GTC8_9PSEU</name>
<dbReference type="AlphaFoldDB" id="A0A918GTC8"/>
<dbReference type="Gene3D" id="1.10.10.10">
    <property type="entry name" value="Winged helix-like DNA-binding domain superfamily/Winged helix DNA-binding domain"/>
    <property type="match status" value="1"/>
</dbReference>
<dbReference type="InterPro" id="IPR036388">
    <property type="entry name" value="WH-like_DNA-bd_sf"/>
</dbReference>
<accession>A0A918GTC8</accession>
<evidence type="ECO:0000256" key="3">
    <source>
        <dbReference type="ARBA" id="ARBA00023125"/>
    </source>
</evidence>
<dbReference type="SMART" id="SM00862">
    <property type="entry name" value="Trans_reg_C"/>
    <property type="match status" value="1"/>
</dbReference>
<dbReference type="InterPro" id="IPR001867">
    <property type="entry name" value="OmpR/PhoB-type_DNA-bd"/>
</dbReference>
<dbReference type="SMART" id="SM01043">
    <property type="entry name" value="BTAD"/>
    <property type="match status" value="1"/>
</dbReference>
<keyword evidence="4" id="KW-0804">Transcription</keyword>
<dbReference type="Pfam" id="PF03704">
    <property type="entry name" value="BTAD"/>
    <property type="match status" value="1"/>
</dbReference>
<dbReference type="InterPro" id="IPR016032">
    <property type="entry name" value="Sig_transdc_resp-reg_C-effctor"/>
</dbReference>
<sequence>MLFHVLGPVEVRTPEGVVLDQRARKPATALATLLAHANAWVPTPRLIRAIWPETATPTSVEANLKTYVWRLRRTLPAPACGVRIDSRPGAYRLRVDPGELDSEVAACRAAEARQAARRGDHAAAAALCRQALGLWRGEPYGGLAVAEPLLPELDELRWALRSAYAEACAALGRVREADAALRELTDDDPLREEPWARWVRLLTDAGRASAALSVYARARAVLAEELGVEPGPALRAAHAAALRSTARDPARVA</sequence>
<evidence type="ECO:0000259" key="5">
    <source>
        <dbReference type="SMART" id="SM00862"/>
    </source>
</evidence>
<dbReference type="GO" id="GO:0006355">
    <property type="term" value="P:regulation of DNA-templated transcription"/>
    <property type="evidence" value="ECO:0007669"/>
    <property type="project" value="InterPro"/>
</dbReference>
<keyword evidence="8" id="KW-1185">Reference proteome</keyword>
<keyword evidence="2" id="KW-0805">Transcription regulation</keyword>
<protein>
    <submittedName>
        <fullName evidence="7">Uncharacterized protein</fullName>
    </submittedName>
</protein>
<organism evidence="7 8">
    <name type="scientific">Actinokineospora fastidiosa</name>
    <dbReference type="NCBI Taxonomy" id="1816"/>
    <lineage>
        <taxon>Bacteria</taxon>
        <taxon>Bacillati</taxon>
        <taxon>Actinomycetota</taxon>
        <taxon>Actinomycetes</taxon>
        <taxon>Pseudonocardiales</taxon>
        <taxon>Pseudonocardiaceae</taxon>
        <taxon>Actinokineospora</taxon>
    </lineage>
</organism>
<comment type="similarity">
    <text evidence="1">Belongs to the AfsR/DnrI/RedD regulatory family.</text>
</comment>
<dbReference type="InterPro" id="IPR051677">
    <property type="entry name" value="AfsR-DnrI-RedD_regulator"/>
</dbReference>
<gene>
    <name evidence="7" type="ORF">GCM10010171_63850</name>
</gene>
<dbReference type="GO" id="GO:0000160">
    <property type="term" value="P:phosphorelay signal transduction system"/>
    <property type="evidence" value="ECO:0007669"/>
    <property type="project" value="InterPro"/>
</dbReference>
<evidence type="ECO:0000313" key="7">
    <source>
        <dbReference type="EMBL" id="GGS60150.1"/>
    </source>
</evidence>
<dbReference type="Proteomes" id="UP000660680">
    <property type="component" value="Unassembled WGS sequence"/>
</dbReference>
<dbReference type="InterPro" id="IPR011990">
    <property type="entry name" value="TPR-like_helical_dom_sf"/>
</dbReference>
<dbReference type="GO" id="GO:0003677">
    <property type="term" value="F:DNA binding"/>
    <property type="evidence" value="ECO:0007669"/>
    <property type="project" value="UniProtKB-KW"/>
</dbReference>
<evidence type="ECO:0000313" key="8">
    <source>
        <dbReference type="Proteomes" id="UP000660680"/>
    </source>
</evidence>
<evidence type="ECO:0000256" key="2">
    <source>
        <dbReference type="ARBA" id="ARBA00023015"/>
    </source>
</evidence>
<dbReference type="EMBL" id="BMRB01000012">
    <property type="protein sequence ID" value="GGS60150.1"/>
    <property type="molecule type" value="Genomic_DNA"/>
</dbReference>
<feature type="domain" description="OmpR/PhoB-type" evidence="5">
    <location>
        <begin position="16"/>
        <end position="93"/>
    </location>
</feature>
<reference evidence="7" key="2">
    <citation type="submission" date="2020-09" db="EMBL/GenBank/DDBJ databases">
        <authorList>
            <person name="Sun Q."/>
            <person name="Ohkuma M."/>
        </authorList>
    </citation>
    <scope>NUCLEOTIDE SEQUENCE</scope>
    <source>
        <strain evidence="7">JCM 3276</strain>
    </source>
</reference>
<dbReference type="InterPro" id="IPR005158">
    <property type="entry name" value="BTAD"/>
</dbReference>
<evidence type="ECO:0000256" key="1">
    <source>
        <dbReference type="ARBA" id="ARBA00005820"/>
    </source>
</evidence>
<keyword evidence="3" id="KW-0238">DNA-binding</keyword>
<comment type="caution">
    <text evidence="7">The sequence shown here is derived from an EMBL/GenBank/DDBJ whole genome shotgun (WGS) entry which is preliminary data.</text>
</comment>
<feature type="domain" description="Bacterial transcriptional activator" evidence="6">
    <location>
        <begin position="100"/>
        <end position="242"/>
    </location>
</feature>
<evidence type="ECO:0000259" key="6">
    <source>
        <dbReference type="SMART" id="SM01043"/>
    </source>
</evidence>
<dbReference type="Gene3D" id="1.25.40.10">
    <property type="entry name" value="Tetratricopeptide repeat domain"/>
    <property type="match status" value="1"/>
</dbReference>
<dbReference type="SUPFAM" id="SSF48452">
    <property type="entry name" value="TPR-like"/>
    <property type="match status" value="1"/>
</dbReference>